<evidence type="ECO:0000256" key="1">
    <source>
        <dbReference type="ARBA" id="ARBA00022598"/>
    </source>
</evidence>
<dbReference type="NCBIfam" id="TIGR00121">
    <property type="entry name" value="birA_ligase"/>
    <property type="match status" value="1"/>
</dbReference>
<dbReference type="InterPro" id="IPR013196">
    <property type="entry name" value="HTH_11"/>
</dbReference>
<dbReference type="InterPro" id="IPR004143">
    <property type="entry name" value="BPL_LPL_catalytic"/>
</dbReference>
<dbReference type="HAMAP" id="MF_00978">
    <property type="entry name" value="Bifunct_BirA"/>
    <property type="match status" value="1"/>
</dbReference>
<name>A0A840MNF7_9PROT</name>
<keyword evidence="6" id="KW-0805">Transcription regulation</keyword>
<evidence type="ECO:0000313" key="9">
    <source>
        <dbReference type="Proteomes" id="UP000575898"/>
    </source>
</evidence>
<proteinExistence type="inferred from homology"/>
<feature type="binding site" evidence="6">
    <location>
        <begin position="91"/>
        <end position="93"/>
    </location>
    <ligand>
        <name>biotin</name>
        <dbReference type="ChEBI" id="CHEBI:57586"/>
    </ligand>
</feature>
<dbReference type="Pfam" id="PF02237">
    <property type="entry name" value="BPL_C"/>
    <property type="match status" value="1"/>
</dbReference>
<dbReference type="PROSITE" id="PS51733">
    <property type="entry name" value="BPL_LPL_CATALYTIC"/>
    <property type="match status" value="1"/>
</dbReference>
<dbReference type="GO" id="GO:0003677">
    <property type="term" value="F:DNA binding"/>
    <property type="evidence" value="ECO:0007669"/>
    <property type="project" value="UniProtKB-UniRule"/>
</dbReference>
<dbReference type="AlphaFoldDB" id="A0A840MNF7"/>
<keyword evidence="3 6" id="KW-0067">ATP-binding</keyword>
<dbReference type="GO" id="GO:0005737">
    <property type="term" value="C:cytoplasm"/>
    <property type="evidence" value="ECO:0007669"/>
    <property type="project" value="TreeGrafter"/>
</dbReference>
<dbReference type="RefSeq" id="WP_184037333.1">
    <property type="nucleotide sequence ID" value="NZ_JACHHY010000008.1"/>
</dbReference>
<keyword evidence="2 6" id="KW-0547">Nucleotide-binding</keyword>
<dbReference type="InterPro" id="IPR003142">
    <property type="entry name" value="BPL_C"/>
</dbReference>
<dbReference type="GO" id="GO:0005524">
    <property type="term" value="F:ATP binding"/>
    <property type="evidence" value="ECO:0007669"/>
    <property type="project" value="UniProtKB-UniRule"/>
</dbReference>
<dbReference type="CDD" id="cd16442">
    <property type="entry name" value="BPL"/>
    <property type="match status" value="1"/>
</dbReference>
<evidence type="ECO:0000313" key="8">
    <source>
        <dbReference type="EMBL" id="MBB5018282.1"/>
    </source>
</evidence>
<dbReference type="SUPFAM" id="SSF46785">
    <property type="entry name" value="Winged helix' DNA-binding domain"/>
    <property type="match status" value="1"/>
</dbReference>
<dbReference type="InterPro" id="IPR008988">
    <property type="entry name" value="Transcriptional_repressor_C"/>
</dbReference>
<keyword evidence="6" id="KW-0238">DNA-binding</keyword>
<accession>A0A840MNF7</accession>
<keyword evidence="6" id="KW-0804">Transcription</keyword>
<dbReference type="InterPro" id="IPR004408">
    <property type="entry name" value="Biotin_CoA_COase_ligase"/>
</dbReference>
<dbReference type="Gene3D" id="1.10.10.10">
    <property type="entry name" value="Winged helix-like DNA-binding domain superfamily/Winged helix DNA-binding domain"/>
    <property type="match status" value="1"/>
</dbReference>
<dbReference type="InterPro" id="IPR045864">
    <property type="entry name" value="aa-tRNA-synth_II/BPL/LPL"/>
</dbReference>
<feature type="domain" description="BPL/LPL catalytic" evidence="7">
    <location>
        <begin position="68"/>
        <end position="258"/>
    </location>
</feature>
<dbReference type="GO" id="GO:0004077">
    <property type="term" value="F:biotin--[biotin carboxyl-carrier protein] ligase activity"/>
    <property type="evidence" value="ECO:0007669"/>
    <property type="project" value="UniProtKB-UniRule"/>
</dbReference>
<keyword evidence="6" id="KW-0678">Repressor</keyword>
<dbReference type="EMBL" id="JACHHY010000008">
    <property type="protein sequence ID" value="MBB5018282.1"/>
    <property type="molecule type" value="Genomic_DNA"/>
</dbReference>
<dbReference type="Pfam" id="PF03099">
    <property type="entry name" value="BPL_LplA_LipB"/>
    <property type="match status" value="1"/>
</dbReference>
<reference evidence="8 9" key="1">
    <citation type="submission" date="2020-08" db="EMBL/GenBank/DDBJ databases">
        <title>Genomic Encyclopedia of Type Strains, Phase IV (KMG-IV): sequencing the most valuable type-strain genomes for metagenomic binning, comparative biology and taxonomic classification.</title>
        <authorList>
            <person name="Goeker M."/>
        </authorList>
    </citation>
    <scope>NUCLEOTIDE SEQUENCE [LARGE SCALE GENOMIC DNA]</scope>
    <source>
        <strain evidence="8 9">DSM 27165</strain>
    </source>
</reference>
<dbReference type="Gene3D" id="3.30.930.10">
    <property type="entry name" value="Bira Bifunctional Protein, Domain 2"/>
    <property type="match status" value="1"/>
</dbReference>
<dbReference type="PANTHER" id="PTHR12835">
    <property type="entry name" value="BIOTIN PROTEIN LIGASE"/>
    <property type="match status" value="1"/>
</dbReference>
<dbReference type="Gene3D" id="2.30.30.100">
    <property type="match status" value="1"/>
</dbReference>
<keyword evidence="1 6" id="KW-0436">Ligase</keyword>
<dbReference type="Proteomes" id="UP000575898">
    <property type="component" value="Unassembled WGS sequence"/>
</dbReference>
<dbReference type="EC" id="6.3.4.15" evidence="6"/>
<evidence type="ECO:0000256" key="2">
    <source>
        <dbReference type="ARBA" id="ARBA00022741"/>
    </source>
</evidence>
<feature type="binding site" evidence="6">
    <location>
        <position position="186"/>
    </location>
    <ligand>
        <name>biotin</name>
        <dbReference type="ChEBI" id="CHEBI:57586"/>
    </ligand>
</feature>
<gene>
    <name evidence="6" type="primary">birA</name>
    <name evidence="8" type="ORF">HNQ59_001570</name>
</gene>
<comment type="function">
    <text evidence="6">Acts both as a biotin--[acetyl-CoA-carboxylase] ligase and a repressor.</text>
</comment>
<dbReference type="Pfam" id="PF08279">
    <property type="entry name" value="HTH_11"/>
    <property type="match status" value="1"/>
</dbReference>
<dbReference type="InterPro" id="IPR036388">
    <property type="entry name" value="WH-like_DNA-bd_sf"/>
</dbReference>
<protein>
    <recommendedName>
        <fullName evidence="6">Bifunctional ligase/repressor BirA</fullName>
    </recommendedName>
    <alternativeName>
        <fullName evidence="6">Biotin--[acetyl-CoA-carboxylase] ligase</fullName>
        <ecNumber evidence="6">6.3.4.15</ecNumber>
    </alternativeName>
    <alternativeName>
        <fullName evidence="6">Biotin--protein ligase</fullName>
    </alternativeName>
    <alternativeName>
        <fullName evidence="6">Biotin-[acetyl-CoA carboxylase] synthetase</fullName>
    </alternativeName>
</protein>
<evidence type="ECO:0000256" key="6">
    <source>
        <dbReference type="HAMAP-Rule" id="MF_00978"/>
    </source>
</evidence>
<evidence type="ECO:0000256" key="4">
    <source>
        <dbReference type="ARBA" id="ARBA00023267"/>
    </source>
</evidence>
<keyword evidence="4 6" id="KW-0092">Biotin</keyword>
<dbReference type="SUPFAM" id="SSF55681">
    <property type="entry name" value="Class II aaRS and biotin synthetases"/>
    <property type="match status" value="1"/>
</dbReference>
<dbReference type="SUPFAM" id="SSF50037">
    <property type="entry name" value="C-terminal domain of transcriptional repressors"/>
    <property type="match status" value="1"/>
</dbReference>
<dbReference type="PANTHER" id="PTHR12835:SF5">
    <property type="entry name" value="BIOTIN--PROTEIN LIGASE"/>
    <property type="match status" value="1"/>
</dbReference>
<evidence type="ECO:0000256" key="5">
    <source>
        <dbReference type="ARBA" id="ARBA00047846"/>
    </source>
</evidence>
<feature type="binding site" evidence="6">
    <location>
        <begin position="119"/>
        <end position="121"/>
    </location>
    <ligand>
        <name>biotin</name>
        <dbReference type="ChEBI" id="CHEBI:57586"/>
    </ligand>
</feature>
<dbReference type="InterPro" id="IPR030855">
    <property type="entry name" value="Bifunct_BirA"/>
</dbReference>
<organism evidence="8 9">
    <name type="scientific">Chitinivorax tropicus</name>
    <dbReference type="NCBI Taxonomy" id="714531"/>
    <lineage>
        <taxon>Bacteria</taxon>
        <taxon>Pseudomonadati</taxon>
        <taxon>Pseudomonadota</taxon>
        <taxon>Betaproteobacteria</taxon>
        <taxon>Chitinivorax</taxon>
    </lineage>
</organism>
<evidence type="ECO:0000256" key="3">
    <source>
        <dbReference type="ARBA" id="ARBA00022840"/>
    </source>
</evidence>
<dbReference type="InterPro" id="IPR036390">
    <property type="entry name" value="WH_DNA-bd_sf"/>
</dbReference>
<evidence type="ECO:0000259" key="7">
    <source>
        <dbReference type="PROSITE" id="PS51733"/>
    </source>
</evidence>
<keyword evidence="9" id="KW-1185">Reference proteome</keyword>
<feature type="DNA-binding region" description="H-T-H motif" evidence="6">
    <location>
        <begin position="20"/>
        <end position="39"/>
    </location>
</feature>
<feature type="binding site" evidence="6">
    <location>
        <position position="115"/>
    </location>
    <ligand>
        <name>biotin</name>
        <dbReference type="ChEBI" id="CHEBI:57586"/>
    </ligand>
</feature>
<dbReference type="GO" id="GO:0006355">
    <property type="term" value="P:regulation of DNA-templated transcription"/>
    <property type="evidence" value="ECO:0007669"/>
    <property type="project" value="UniProtKB-UniRule"/>
</dbReference>
<comment type="similarity">
    <text evidence="6">Belongs to the biotin--protein ligase family.</text>
</comment>
<sequence length="325" mass="34854">MNAHSFNVLRLLSDGQFHSGEALARQLDLSRASIWQALQGVEAAGITLYSVRGRGYRLPNPIDWLDTTAIQGGLADLSQPYHLHVQDQISSTNTVLMQQAAVGAPHRTVLAAEQQTAGRGRLGRAWVSELGGSLAFSVLWRFQQGIAHLSGLSLAVGLALIKALRELGVTEAGLKWPNDVLLNDRKLAGILIEVQGDSLGPSCAVIGIGLNCKLSADTQAHIDQAVTDVASALASPVSRNHILAGILHTLDEVMQIFEQRGFAALQAAWQTAHLFHQQQVELLSPAGVRRTVVVRGVDADGALIVEDAAGIERIHAGELSLRQRR</sequence>
<comment type="catalytic activity">
    <reaction evidence="5 6">
        <text>biotin + L-lysyl-[protein] + ATP = N(6)-biotinyl-L-lysyl-[protein] + AMP + diphosphate + H(+)</text>
        <dbReference type="Rhea" id="RHEA:11756"/>
        <dbReference type="Rhea" id="RHEA-COMP:9752"/>
        <dbReference type="Rhea" id="RHEA-COMP:10505"/>
        <dbReference type="ChEBI" id="CHEBI:15378"/>
        <dbReference type="ChEBI" id="CHEBI:29969"/>
        <dbReference type="ChEBI" id="CHEBI:30616"/>
        <dbReference type="ChEBI" id="CHEBI:33019"/>
        <dbReference type="ChEBI" id="CHEBI:57586"/>
        <dbReference type="ChEBI" id="CHEBI:83144"/>
        <dbReference type="ChEBI" id="CHEBI:456215"/>
        <dbReference type="EC" id="6.3.4.15"/>
    </reaction>
</comment>
<comment type="caution">
    <text evidence="8">The sequence shown here is derived from an EMBL/GenBank/DDBJ whole genome shotgun (WGS) entry which is preliminary data.</text>
</comment>